<organism evidence="1 2">
    <name type="scientific">Eumeta variegata</name>
    <name type="common">Bagworm moth</name>
    <name type="synonym">Eumeta japonica</name>
    <dbReference type="NCBI Taxonomy" id="151549"/>
    <lineage>
        <taxon>Eukaryota</taxon>
        <taxon>Metazoa</taxon>
        <taxon>Ecdysozoa</taxon>
        <taxon>Arthropoda</taxon>
        <taxon>Hexapoda</taxon>
        <taxon>Insecta</taxon>
        <taxon>Pterygota</taxon>
        <taxon>Neoptera</taxon>
        <taxon>Endopterygota</taxon>
        <taxon>Lepidoptera</taxon>
        <taxon>Glossata</taxon>
        <taxon>Ditrysia</taxon>
        <taxon>Tineoidea</taxon>
        <taxon>Psychidae</taxon>
        <taxon>Oiketicinae</taxon>
        <taxon>Eumeta</taxon>
    </lineage>
</organism>
<dbReference type="EMBL" id="BGZK01002370">
    <property type="protein sequence ID" value="GBP93395.1"/>
    <property type="molecule type" value="Genomic_DNA"/>
</dbReference>
<protein>
    <submittedName>
        <fullName evidence="1">Uncharacterized protein</fullName>
    </submittedName>
</protein>
<dbReference type="OrthoDB" id="10017160at2759"/>
<dbReference type="InterPro" id="IPR036397">
    <property type="entry name" value="RNaseH_sf"/>
</dbReference>
<gene>
    <name evidence="1" type="ORF">EVAR_67344_1</name>
</gene>
<dbReference type="Proteomes" id="UP000299102">
    <property type="component" value="Unassembled WGS sequence"/>
</dbReference>
<name>A0A4C2A333_EUMVA</name>
<comment type="caution">
    <text evidence="1">The sequence shown here is derived from an EMBL/GenBank/DDBJ whole genome shotgun (WGS) entry which is preliminary data.</text>
</comment>
<dbReference type="GO" id="GO:0003676">
    <property type="term" value="F:nucleic acid binding"/>
    <property type="evidence" value="ECO:0007669"/>
    <property type="project" value="InterPro"/>
</dbReference>
<sequence>MKINCLGHRRIHHTFTPSARHRIVVNNLHRVGFAGSLGRIPHYLKRKGSGLSDEFRDGRPSTAVTNKNIDTVRRMIETDRHPTYHEIRASLGIAYNPDLAPCDIFLFVKIKNQFGSQRFSPEEAVEGHVSEVTGEEWRKCFQSCALPTYILILAFTPALFKSEIRPVAESKSQGGRGVKSGVVTGRWPNHRNVPLSTLLPTSSFEPRRSLTSLFVHLSFKDPSLVRITQRLHRQRADFNEKYFLPIDENKERNKTEVVASVDIANVATTKDCYGEYVVGKMESTAAHCVEETGRLSGSCLAKCCCEFWMNSV</sequence>
<reference evidence="1 2" key="1">
    <citation type="journal article" date="2019" name="Commun. Biol.">
        <title>The bagworm genome reveals a unique fibroin gene that provides high tensile strength.</title>
        <authorList>
            <person name="Kono N."/>
            <person name="Nakamura H."/>
            <person name="Ohtoshi R."/>
            <person name="Tomita M."/>
            <person name="Numata K."/>
            <person name="Arakawa K."/>
        </authorList>
    </citation>
    <scope>NUCLEOTIDE SEQUENCE [LARGE SCALE GENOMIC DNA]</scope>
</reference>
<keyword evidence="2" id="KW-1185">Reference proteome</keyword>
<accession>A0A4C2A333</accession>
<evidence type="ECO:0000313" key="2">
    <source>
        <dbReference type="Proteomes" id="UP000299102"/>
    </source>
</evidence>
<dbReference type="Gene3D" id="3.30.420.10">
    <property type="entry name" value="Ribonuclease H-like superfamily/Ribonuclease H"/>
    <property type="match status" value="1"/>
</dbReference>
<evidence type="ECO:0000313" key="1">
    <source>
        <dbReference type="EMBL" id="GBP93395.1"/>
    </source>
</evidence>
<dbReference type="AlphaFoldDB" id="A0A4C2A333"/>
<proteinExistence type="predicted"/>